<accession>A0ABY1LTJ4</accession>
<protein>
    <submittedName>
        <fullName evidence="4">Mycothiol synthase</fullName>
    </submittedName>
</protein>
<organism evidence="4 5">
    <name type="scientific">Paenibacillus barengoltzii J12</name>
    <dbReference type="NCBI Taxonomy" id="935846"/>
    <lineage>
        <taxon>Bacteria</taxon>
        <taxon>Bacillati</taxon>
        <taxon>Bacillota</taxon>
        <taxon>Bacilli</taxon>
        <taxon>Bacillales</taxon>
        <taxon>Paenibacillaceae</taxon>
        <taxon>Paenibacillus</taxon>
    </lineage>
</organism>
<gene>
    <name evidence="4" type="ORF">SAMN02744124_00742</name>
</gene>
<dbReference type="RefSeq" id="WP_085278363.1">
    <property type="nucleotide sequence ID" value="NZ_FXAE01000004.1"/>
</dbReference>
<dbReference type="PROSITE" id="PS51186">
    <property type="entry name" value="GNAT"/>
    <property type="match status" value="1"/>
</dbReference>
<feature type="domain" description="N-acetyltransferase" evidence="3">
    <location>
        <begin position="153"/>
        <end position="302"/>
    </location>
</feature>
<keyword evidence="1" id="KW-0808">Transferase</keyword>
<dbReference type="InterPro" id="IPR016181">
    <property type="entry name" value="Acyl_CoA_acyltransferase"/>
</dbReference>
<keyword evidence="2" id="KW-0012">Acyltransferase</keyword>
<dbReference type="EMBL" id="FXAE01000004">
    <property type="protein sequence ID" value="SMF00003.1"/>
    <property type="molecule type" value="Genomic_DNA"/>
</dbReference>
<comment type="caution">
    <text evidence="4">The sequence shown here is derived from an EMBL/GenBank/DDBJ whole genome shotgun (WGS) entry which is preliminary data.</text>
</comment>
<dbReference type="Gene3D" id="3.40.630.30">
    <property type="match status" value="1"/>
</dbReference>
<dbReference type="Pfam" id="PF00583">
    <property type="entry name" value="Acetyltransf_1"/>
    <property type="match status" value="1"/>
</dbReference>
<dbReference type="InterPro" id="IPR000182">
    <property type="entry name" value="GNAT_dom"/>
</dbReference>
<evidence type="ECO:0000259" key="3">
    <source>
        <dbReference type="PROSITE" id="PS51186"/>
    </source>
</evidence>
<evidence type="ECO:0000256" key="1">
    <source>
        <dbReference type="ARBA" id="ARBA00022679"/>
    </source>
</evidence>
<evidence type="ECO:0000256" key="2">
    <source>
        <dbReference type="ARBA" id="ARBA00023315"/>
    </source>
</evidence>
<dbReference type="CDD" id="cd04301">
    <property type="entry name" value="NAT_SF"/>
    <property type="match status" value="1"/>
</dbReference>
<evidence type="ECO:0000313" key="5">
    <source>
        <dbReference type="Proteomes" id="UP000192939"/>
    </source>
</evidence>
<proteinExistence type="predicted"/>
<dbReference type="SUPFAM" id="SSF55729">
    <property type="entry name" value="Acyl-CoA N-acyltransferases (Nat)"/>
    <property type="match status" value="1"/>
</dbReference>
<dbReference type="Proteomes" id="UP000192939">
    <property type="component" value="Unassembled WGS sequence"/>
</dbReference>
<evidence type="ECO:0000313" key="4">
    <source>
        <dbReference type="EMBL" id="SMF00003.1"/>
    </source>
</evidence>
<dbReference type="PANTHER" id="PTHR43420">
    <property type="entry name" value="ACETYLTRANSFERASE"/>
    <property type="match status" value="1"/>
</dbReference>
<dbReference type="InterPro" id="IPR050680">
    <property type="entry name" value="YpeA/RimI_acetyltransf"/>
</dbReference>
<reference evidence="4 5" key="1">
    <citation type="submission" date="2017-04" db="EMBL/GenBank/DDBJ databases">
        <authorList>
            <person name="Varghese N."/>
            <person name="Submissions S."/>
        </authorList>
    </citation>
    <scope>NUCLEOTIDE SEQUENCE [LARGE SCALE GENOMIC DNA]</scope>
    <source>
        <strain evidence="4 5">J12</strain>
    </source>
</reference>
<name>A0ABY1LTJ4_9BACL</name>
<sequence>MDIQISALSSERLEDFKAYCRKHRQEVDDSFLYEEDLTEFQIHEEHPTYIAVNREGELIGTASIIADAYQRKGLQARFRILHSETGDLAVYRRLLDEIVKHGEGLDKMFIFVPSVNPGLMEIVPQLGFQVERYSFLLVNEQLEPVPYEIPKGYSLRGFRPGKDEGAWCAVRNAGFSQLKGSQTPITPDMAAKYAKEADYLDGGMIFLVHEGRPVGIVRCSDDEYLDAPIMNIGSLALLPEYQGKGLGRLLLRRAMEFGRESGYHRTILCVNAENERAKALYLQEGFKEVEYAVNYRLDLRCR</sequence>
<keyword evidence="5" id="KW-1185">Reference proteome</keyword>